<organism evidence="1 2">
    <name type="scientific">Polyporus arcularius HHB13444</name>
    <dbReference type="NCBI Taxonomy" id="1314778"/>
    <lineage>
        <taxon>Eukaryota</taxon>
        <taxon>Fungi</taxon>
        <taxon>Dikarya</taxon>
        <taxon>Basidiomycota</taxon>
        <taxon>Agaricomycotina</taxon>
        <taxon>Agaricomycetes</taxon>
        <taxon>Polyporales</taxon>
        <taxon>Polyporaceae</taxon>
        <taxon>Polyporus</taxon>
    </lineage>
</organism>
<dbReference type="InParanoid" id="A0A5C3NR45"/>
<name>A0A5C3NR45_9APHY</name>
<keyword evidence="2" id="KW-1185">Reference proteome</keyword>
<dbReference type="Proteomes" id="UP000308197">
    <property type="component" value="Unassembled WGS sequence"/>
</dbReference>
<evidence type="ECO:0000313" key="2">
    <source>
        <dbReference type="Proteomes" id="UP000308197"/>
    </source>
</evidence>
<dbReference type="EMBL" id="ML212189">
    <property type="protein sequence ID" value="TFK79057.1"/>
    <property type="molecule type" value="Genomic_DNA"/>
</dbReference>
<dbReference type="STRING" id="1314778.A0A5C3NR45"/>
<accession>A0A5C3NR45</accession>
<gene>
    <name evidence="1" type="ORF">K466DRAFT_506243</name>
</gene>
<protein>
    <submittedName>
        <fullName evidence="1">Uncharacterized protein</fullName>
    </submittedName>
</protein>
<dbReference type="AlphaFoldDB" id="A0A5C3NR45"/>
<evidence type="ECO:0000313" key="1">
    <source>
        <dbReference type="EMBL" id="TFK79057.1"/>
    </source>
</evidence>
<reference evidence="1 2" key="1">
    <citation type="journal article" date="2019" name="Nat. Ecol. Evol.">
        <title>Megaphylogeny resolves global patterns of mushroom evolution.</title>
        <authorList>
            <person name="Varga T."/>
            <person name="Krizsan K."/>
            <person name="Foldi C."/>
            <person name="Dima B."/>
            <person name="Sanchez-Garcia M."/>
            <person name="Sanchez-Ramirez S."/>
            <person name="Szollosi G.J."/>
            <person name="Szarkandi J.G."/>
            <person name="Papp V."/>
            <person name="Albert L."/>
            <person name="Andreopoulos W."/>
            <person name="Angelini C."/>
            <person name="Antonin V."/>
            <person name="Barry K.W."/>
            <person name="Bougher N.L."/>
            <person name="Buchanan P."/>
            <person name="Buyck B."/>
            <person name="Bense V."/>
            <person name="Catcheside P."/>
            <person name="Chovatia M."/>
            <person name="Cooper J."/>
            <person name="Damon W."/>
            <person name="Desjardin D."/>
            <person name="Finy P."/>
            <person name="Geml J."/>
            <person name="Haridas S."/>
            <person name="Hughes K."/>
            <person name="Justo A."/>
            <person name="Karasinski D."/>
            <person name="Kautmanova I."/>
            <person name="Kiss B."/>
            <person name="Kocsube S."/>
            <person name="Kotiranta H."/>
            <person name="LaButti K.M."/>
            <person name="Lechner B.E."/>
            <person name="Liimatainen K."/>
            <person name="Lipzen A."/>
            <person name="Lukacs Z."/>
            <person name="Mihaltcheva S."/>
            <person name="Morgado L.N."/>
            <person name="Niskanen T."/>
            <person name="Noordeloos M.E."/>
            <person name="Ohm R.A."/>
            <person name="Ortiz-Santana B."/>
            <person name="Ovrebo C."/>
            <person name="Racz N."/>
            <person name="Riley R."/>
            <person name="Savchenko A."/>
            <person name="Shiryaev A."/>
            <person name="Soop K."/>
            <person name="Spirin V."/>
            <person name="Szebenyi C."/>
            <person name="Tomsovsky M."/>
            <person name="Tulloss R.E."/>
            <person name="Uehling J."/>
            <person name="Grigoriev I.V."/>
            <person name="Vagvolgyi C."/>
            <person name="Papp T."/>
            <person name="Martin F.M."/>
            <person name="Miettinen O."/>
            <person name="Hibbett D.S."/>
            <person name="Nagy L.G."/>
        </authorList>
    </citation>
    <scope>NUCLEOTIDE SEQUENCE [LARGE SCALE GENOMIC DNA]</scope>
    <source>
        <strain evidence="1 2">HHB13444</strain>
    </source>
</reference>
<sequence>MINELKTRLAEAELHARRSHERAAGLERALAAAQGERRNNSVLLETRTAELREAQAYLTKVDDVTDRDVLRTVENLNSTIFQTAAKASDAFQARYHHDQHSVEAEEAGRRLVEGWGLSTRLRAALRSVNHNDDSVLVQMALQGVMVSYTRWMCTTWDFGVGRDLESVYEQMRKQEPQSVSGRWRAISRTHLKAFLGDEQERQSRGEVDLADKLTDILLICGVPGTRQRLLAEVTSVFSESLHEIVRLALHFQRVTGESIVSRDLSAVVAKPGRSFDPEAMVDEWADPKRLHRVIQSPSVLCTTQLGLLRQESQPGTTSGGAGGTSLVVSSTLLLKPRVVLVTMLDDL</sequence>
<proteinExistence type="predicted"/>